<organism evidence="2 3">
    <name type="scientific">Streptomyces antibioticus</name>
    <dbReference type="NCBI Taxonomy" id="1890"/>
    <lineage>
        <taxon>Bacteria</taxon>
        <taxon>Bacillati</taxon>
        <taxon>Actinomycetota</taxon>
        <taxon>Actinomycetes</taxon>
        <taxon>Kitasatosporales</taxon>
        <taxon>Streptomycetaceae</taxon>
        <taxon>Streptomyces</taxon>
    </lineage>
</organism>
<feature type="domain" description="N-acetyltransferase" evidence="1">
    <location>
        <begin position="25"/>
        <end position="184"/>
    </location>
</feature>
<evidence type="ECO:0000259" key="1">
    <source>
        <dbReference type="PROSITE" id="PS51186"/>
    </source>
</evidence>
<dbReference type="GO" id="GO:0008999">
    <property type="term" value="F:protein-N-terminal-alanine acetyltransferase activity"/>
    <property type="evidence" value="ECO:0007669"/>
    <property type="project" value="TreeGrafter"/>
</dbReference>
<dbReference type="GO" id="GO:0005737">
    <property type="term" value="C:cytoplasm"/>
    <property type="evidence" value="ECO:0007669"/>
    <property type="project" value="TreeGrafter"/>
</dbReference>
<proteinExistence type="predicted"/>
<gene>
    <name evidence="2" type="ORF">HCX60_18850</name>
</gene>
<sequence>MASEGASETMRGAEQPVLGPVAQGLELRPWRAADAAALVAAAGDPAIRKWNLLTVADLTAAELRIARMGERWRAGTGAVWALAPVDGGDVVGLAGWNDVDLAGGSAEIVYWLLPPARGRGLAVPAVERLTRWAFDDLGLHRLRLCHSVANEPSCRVAGKAGYAYEGTMRGALLHEDGWHDQHLHAVVRGDVWGREHRVAAVVEAARPGWEASRDPDRLQQWLKDHGCHGAEAVLVTRALLGCSLAEAGRAFFSAPCRRAERDFQGRFLDALDEGGGGP</sequence>
<dbReference type="EMBL" id="CP050692">
    <property type="protein sequence ID" value="QIT45357.1"/>
    <property type="molecule type" value="Genomic_DNA"/>
</dbReference>
<accession>A0AAE6Y9H0</accession>
<evidence type="ECO:0000313" key="2">
    <source>
        <dbReference type="EMBL" id="QIT45357.1"/>
    </source>
</evidence>
<dbReference type="Pfam" id="PF13302">
    <property type="entry name" value="Acetyltransf_3"/>
    <property type="match status" value="1"/>
</dbReference>
<dbReference type="InterPro" id="IPR051908">
    <property type="entry name" value="Ribosomal_N-acetyltransferase"/>
</dbReference>
<dbReference type="GO" id="GO:1990189">
    <property type="term" value="F:protein N-terminal-serine acetyltransferase activity"/>
    <property type="evidence" value="ECO:0007669"/>
    <property type="project" value="TreeGrafter"/>
</dbReference>
<dbReference type="Gene3D" id="3.40.630.30">
    <property type="match status" value="1"/>
</dbReference>
<reference evidence="2 3" key="1">
    <citation type="submission" date="2020-03" db="EMBL/GenBank/DDBJ databases">
        <title>Is there a link between lipid content and antibiotic production in Streptomyces?</title>
        <authorList>
            <person name="David M."/>
            <person name="Lejeune C."/>
            <person name="Abreu S."/>
            <person name="Thibessard A."/>
            <person name="Leblond P."/>
            <person name="Chaminade P."/>
            <person name="Virolle M.-J."/>
        </authorList>
    </citation>
    <scope>NUCLEOTIDE SEQUENCE [LARGE SCALE GENOMIC DNA]</scope>
    <source>
        <strain evidence="2 3">DSM 41481</strain>
    </source>
</reference>
<dbReference type="InterPro" id="IPR000182">
    <property type="entry name" value="GNAT_dom"/>
</dbReference>
<dbReference type="PANTHER" id="PTHR43441">
    <property type="entry name" value="RIBOSOMAL-PROTEIN-SERINE ACETYLTRANSFERASE"/>
    <property type="match status" value="1"/>
</dbReference>
<name>A0AAE6Y9H0_STRAT</name>
<dbReference type="InterPro" id="IPR016181">
    <property type="entry name" value="Acyl_CoA_acyltransferase"/>
</dbReference>
<evidence type="ECO:0000313" key="3">
    <source>
        <dbReference type="Proteomes" id="UP000502504"/>
    </source>
</evidence>
<dbReference type="SUPFAM" id="SSF55729">
    <property type="entry name" value="Acyl-CoA N-acyltransferases (Nat)"/>
    <property type="match status" value="1"/>
</dbReference>
<dbReference type="PROSITE" id="PS51186">
    <property type="entry name" value="GNAT"/>
    <property type="match status" value="1"/>
</dbReference>
<protein>
    <submittedName>
        <fullName evidence="2">GNAT family N-acetyltransferase</fullName>
    </submittedName>
</protein>
<dbReference type="PANTHER" id="PTHR43441:SF10">
    <property type="entry name" value="ACETYLTRANSFERASE"/>
    <property type="match status" value="1"/>
</dbReference>
<dbReference type="AlphaFoldDB" id="A0AAE6Y9H0"/>
<dbReference type="Proteomes" id="UP000502504">
    <property type="component" value="Chromosome"/>
</dbReference>